<dbReference type="EMBL" id="NEVQ01000013">
    <property type="protein sequence ID" value="OZI56247.1"/>
    <property type="molecule type" value="Genomic_DNA"/>
</dbReference>
<dbReference type="PROSITE" id="PS51318">
    <property type="entry name" value="TAT"/>
    <property type="match status" value="1"/>
</dbReference>
<feature type="signal peptide" evidence="1">
    <location>
        <begin position="1"/>
        <end position="28"/>
    </location>
</feature>
<keyword evidence="1" id="KW-0732">Signal</keyword>
<dbReference type="InterPro" id="IPR032676">
    <property type="entry name" value="YkuD_2"/>
</dbReference>
<dbReference type="Pfam" id="PF13645">
    <property type="entry name" value="YkuD_2"/>
    <property type="match status" value="1"/>
</dbReference>
<dbReference type="PANTHER" id="PTHR38477:SF1">
    <property type="entry name" value="MUREIN L,D-TRANSPEPTIDASE CATALYTIC DOMAIN FAMILY PROTEIN"/>
    <property type="match status" value="1"/>
</dbReference>
<accession>A0A261U433</accession>
<dbReference type="AlphaFoldDB" id="A0A261U433"/>
<protein>
    <recommendedName>
        <fullName evidence="4">Murein L,D-transpeptidase catalytic domain family protein</fullName>
    </recommendedName>
</protein>
<sequence>MIDHPSRRRVLRTLAALSLGGVLPSAFARSDAAFKQASALSTLPCEAQGGAGVQTGSEFCSSASSNAAQARTAANELALSLAAKAPNASMLAVQLATEALERARAGKALPGGDPRVLALVDFSLPSTAKRLWVFDLNTHEVLFEEWVAHGRNTGDNFAREFSNRPESHMSSLGAYQAGEIYTGKNGYSLRLHGLEPGFNDLAFDRAIVIHGAPYVSAEMIRAHGRLGRSFGCPAVRVPIARPLIDTLAEQAFLFNFYPQRDWMEHSALIGGSHA</sequence>
<organism evidence="2 3">
    <name type="scientific">Bordetella genomosp. 4</name>
    <dbReference type="NCBI Taxonomy" id="463044"/>
    <lineage>
        <taxon>Bacteria</taxon>
        <taxon>Pseudomonadati</taxon>
        <taxon>Pseudomonadota</taxon>
        <taxon>Betaproteobacteria</taxon>
        <taxon>Burkholderiales</taxon>
        <taxon>Alcaligenaceae</taxon>
        <taxon>Bordetella</taxon>
    </lineage>
</organism>
<evidence type="ECO:0008006" key="4">
    <source>
        <dbReference type="Google" id="ProtNLM"/>
    </source>
</evidence>
<dbReference type="PANTHER" id="PTHR38477">
    <property type="entry name" value="HYPOTHETICAL EXPORTED PROTEIN"/>
    <property type="match status" value="1"/>
</dbReference>
<proteinExistence type="predicted"/>
<comment type="caution">
    <text evidence="2">The sequence shown here is derived from an EMBL/GenBank/DDBJ whole genome shotgun (WGS) entry which is preliminary data.</text>
</comment>
<keyword evidence="3" id="KW-1185">Reference proteome</keyword>
<dbReference type="InterPro" id="IPR006311">
    <property type="entry name" value="TAT_signal"/>
</dbReference>
<evidence type="ECO:0000313" key="2">
    <source>
        <dbReference type="EMBL" id="OZI56247.1"/>
    </source>
</evidence>
<gene>
    <name evidence="2" type="ORF">CAL20_12450</name>
</gene>
<evidence type="ECO:0000313" key="3">
    <source>
        <dbReference type="Proteomes" id="UP000216885"/>
    </source>
</evidence>
<feature type="chain" id="PRO_5012469881" description="Murein L,D-transpeptidase catalytic domain family protein" evidence="1">
    <location>
        <begin position="29"/>
        <end position="274"/>
    </location>
</feature>
<evidence type="ECO:0000256" key="1">
    <source>
        <dbReference type="SAM" id="SignalP"/>
    </source>
</evidence>
<dbReference type="RefSeq" id="WP_218830709.1">
    <property type="nucleotide sequence ID" value="NZ_NEVQ01000013.1"/>
</dbReference>
<dbReference type="Proteomes" id="UP000216885">
    <property type="component" value="Unassembled WGS sequence"/>
</dbReference>
<reference evidence="2 3" key="1">
    <citation type="submission" date="2017-05" db="EMBL/GenBank/DDBJ databases">
        <title>Complete and WGS of Bordetella genogroups.</title>
        <authorList>
            <person name="Spilker T."/>
            <person name="LiPuma J."/>
        </authorList>
    </citation>
    <scope>NUCLEOTIDE SEQUENCE [LARGE SCALE GENOMIC DNA]</scope>
    <source>
        <strain evidence="2 3">AU9919</strain>
    </source>
</reference>
<name>A0A261U433_9BORD</name>